<dbReference type="GO" id="GO:0045892">
    <property type="term" value="P:negative regulation of DNA-templated transcription"/>
    <property type="evidence" value="ECO:0007669"/>
    <property type="project" value="TreeGrafter"/>
</dbReference>
<dbReference type="InterPro" id="IPR029016">
    <property type="entry name" value="GAF-like_dom_sf"/>
</dbReference>
<dbReference type="EMBL" id="CP033972">
    <property type="protein sequence ID" value="AZG45864.1"/>
    <property type="molecule type" value="Genomic_DNA"/>
</dbReference>
<keyword evidence="1" id="KW-0805">Transcription regulation</keyword>
<dbReference type="SUPFAM" id="SSF55781">
    <property type="entry name" value="GAF domain-like"/>
    <property type="match status" value="1"/>
</dbReference>
<dbReference type="InterPro" id="IPR050707">
    <property type="entry name" value="HTH_MetabolicPath_Reg"/>
</dbReference>
<reference evidence="6 7" key="1">
    <citation type="submission" date="2018-11" db="EMBL/GenBank/DDBJ databases">
        <title>Gordonia insulae sp. nov., isolated from an island soil.</title>
        <authorList>
            <person name="Kim Y.S."/>
            <person name="Kim S.B."/>
        </authorList>
    </citation>
    <scope>NUCLEOTIDE SEQUENCE [LARGE SCALE GENOMIC DNA]</scope>
    <source>
        <strain evidence="6 7">MMS17-SY073</strain>
    </source>
</reference>
<dbReference type="InterPro" id="IPR036388">
    <property type="entry name" value="WH-like_DNA-bd_sf"/>
</dbReference>
<sequence>MSSSLMQPVSIAPIAPPLEPAVSVRKALASTEESESSDRRSPDRTVLGRVAAIMDAFNCSQQVLGLGDLSERTGLPKSTLHRLADQLCQIGWVERERGGYRVGLRMFELGGLATEASRLRELALPHLQALSARTGMPVHLGVFDNGEIVDLERVMAGPVRTPVRRGGRFPVHCSALGKAIAAFDGEVARFAVDGRHEASRSGSGAAAMRAELETIRRLGVAFDRGESFEGWACAAAPIRGAGEVIGAVSVSGQLGRLRLGAVAEAVDHTATAIWNASNRHAAVRRR</sequence>
<dbReference type="InterPro" id="IPR005471">
    <property type="entry name" value="Tscrpt_reg_IclR_N"/>
</dbReference>
<dbReference type="Gene3D" id="3.30.450.40">
    <property type="match status" value="1"/>
</dbReference>
<protein>
    <submittedName>
        <fullName evidence="6">DNA-binding transcriptional repressor YiaJ</fullName>
    </submittedName>
</protein>
<dbReference type="Proteomes" id="UP000271469">
    <property type="component" value="Chromosome"/>
</dbReference>
<dbReference type="KEGG" id="gom:D7316_02464"/>
<keyword evidence="2 6" id="KW-0238">DNA-binding</keyword>
<dbReference type="PROSITE" id="PS51077">
    <property type="entry name" value="HTH_ICLR"/>
    <property type="match status" value="1"/>
</dbReference>
<evidence type="ECO:0000313" key="6">
    <source>
        <dbReference type="EMBL" id="AZG45864.1"/>
    </source>
</evidence>
<evidence type="ECO:0000313" key="7">
    <source>
        <dbReference type="Proteomes" id="UP000271469"/>
    </source>
</evidence>
<name>A0A3G8JLA9_9ACTN</name>
<dbReference type="PROSITE" id="PS51078">
    <property type="entry name" value="ICLR_ED"/>
    <property type="match status" value="1"/>
</dbReference>
<dbReference type="SMART" id="SM00346">
    <property type="entry name" value="HTH_ICLR"/>
    <property type="match status" value="1"/>
</dbReference>
<dbReference type="PANTHER" id="PTHR30136">
    <property type="entry name" value="HELIX-TURN-HELIX TRANSCRIPTIONAL REGULATOR, ICLR FAMILY"/>
    <property type="match status" value="1"/>
</dbReference>
<evidence type="ECO:0000259" key="4">
    <source>
        <dbReference type="PROSITE" id="PS51077"/>
    </source>
</evidence>
<dbReference type="Pfam" id="PF01614">
    <property type="entry name" value="IclR_C"/>
    <property type="match status" value="1"/>
</dbReference>
<evidence type="ECO:0000256" key="1">
    <source>
        <dbReference type="ARBA" id="ARBA00023015"/>
    </source>
</evidence>
<evidence type="ECO:0000259" key="5">
    <source>
        <dbReference type="PROSITE" id="PS51078"/>
    </source>
</evidence>
<dbReference type="Pfam" id="PF09339">
    <property type="entry name" value="HTH_IclR"/>
    <property type="match status" value="1"/>
</dbReference>
<keyword evidence="3" id="KW-0804">Transcription</keyword>
<dbReference type="AlphaFoldDB" id="A0A3G8JLA9"/>
<keyword evidence="7" id="KW-1185">Reference proteome</keyword>
<evidence type="ECO:0000256" key="3">
    <source>
        <dbReference type="ARBA" id="ARBA00023163"/>
    </source>
</evidence>
<dbReference type="Gene3D" id="1.10.10.10">
    <property type="entry name" value="Winged helix-like DNA-binding domain superfamily/Winged helix DNA-binding domain"/>
    <property type="match status" value="1"/>
</dbReference>
<feature type="domain" description="IclR-ED" evidence="5">
    <location>
        <begin position="105"/>
        <end position="286"/>
    </location>
</feature>
<evidence type="ECO:0000256" key="2">
    <source>
        <dbReference type="ARBA" id="ARBA00023125"/>
    </source>
</evidence>
<dbReference type="InterPro" id="IPR014757">
    <property type="entry name" value="Tscrpt_reg_IclR_C"/>
</dbReference>
<dbReference type="RefSeq" id="WP_164473777.1">
    <property type="nucleotide sequence ID" value="NZ_CP033972.1"/>
</dbReference>
<dbReference type="SUPFAM" id="SSF46785">
    <property type="entry name" value="Winged helix' DNA-binding domain"/>
    <property type="match status" value="1"/>
</dbReference>
<accession>A0A3G8JLA9</accession>
<proteinExistence type="predicted"/>
<dbReference type="GO" id="GO:0003700">
    <property type="term" value="F:DNA-binding transcription factor activity"/>
    <property type="evidence" value="ECO:0007669"/>
    <property type="project" value="TreeGrafter"/>
</dbReference>
<dbReference type="GO" id="GO:0003677">
    <property type="term" value="F:DNA binding"/>
    <property type="evidence" value="ECO:0007669"/>
    <property type="project" value="UniProtKB-KW"/>
</dbReference>
<feature type="domain" description="HTH iclR-type" evidence="4">
    <location>
        <begin position="44"/>
        <end position="104"/>
    </location>
</feature>
<dbReference type="PANTHER" id="PTHR30136:SF24">
    <property type="entry name" value="HTH-TYPE TRANSCRIPTIONAL REPRESSOR ALLR"/>
    <property type="match status" value="1"/>
</dbReference>
<organism evidence="6 7">
    <name type="scientific">Gordonia insulae</name>
    <dbReference type="NCBI Taxonomy" id="2420509"/>
    <lineage>
        <taxon>Bacteria</taxon>
        <taxon>Bacillati</taxon>
        <taxon>Actinomycetota</taxon>
        <taxon>Actinomycetes</taxon>
        <taxon>Mycobacteriales</taxon>
        <taxon>Gordoniaceae</taxon>
        <taxon>Gordonia</taxon>
    </lineage>
</organism>
<dbReference type="InterPro" id="IPR036390">
    <property type="entry name" value="WH_DNA-bd_sf"/>
</dbReference>
<gene>
    <name evidence="6" type="primary">yiaJ</name>
    <name evidence="6" type="ORF">D7316_02464</name>
</gene>